<accession>A0ABP8LVP1</accession>
<dbReference type="Gene3D" id="3.40.50.360">
    <property type="match status" value="1"/>
</dbReference>
<keyword evidence="3" id="KW-1185">Reference proteome</keyword>
<gene>
    <name evidence="2" type="ORF">GCM10023091_14800</name>
</gene>
<feature type="domain" description="NADPH-dependent FMN reductase-like" evidence="1">
    <location>
        <begin position="1"/>
        <end position="134"/>
    </location>
</feature>
<dbReference type="InterPro" id="IPR005025">
    <property type="entry name" value="FMN_Rdtase-like_dom"/>
</dbReference>
<evidence type="ECO:0000313" key="3">
    <source>
        <dbReference type="Proteomes" id="UP001501508"/>
    </source>
</evidence>
<dbReference type="SUPFAM" id="SSF52218">
    <property type="entry name" value="Flavoproteins"/>
    <property type="match status" value="1"/>
</dbReference>
<dbReference type="RefSeq" id="WP_345027681.1">
    <property type="nucleotide sequence ID" value="NZ_BAABEY010000016.1"/>
</dbReference>
<dbReference type="Proteomes" id="UP001501508">
    <property type="component" value="Unassembled WGS sequence"/>
</dbReference>
<name>A0ABP8LVP1_9BACT</name>
<dbReference type="InterPro" id="IPR029039">
    <property type="entry name" value="Flavoprotein-like_sf"/>
</dbReference>
<protein>
    <recommendedName>
        <fullName evidence="1">NADPH-dependent FMN reductase-like domain-containing protein</fullName>
    </recommendedName>
</protein>
<dbReference type="EMBL" id="BAABEY010000016">
    <property type="protein sequence ID" value="GAA4436664.1"/>
    <property type="molecule type" value="Genomic_DNA"/>
</dbReference>
<sequence length="194" mass="21091">MKIAVICTSPRKGSNSLKVAKFLSGIAADVDGNEVSLVDFEDADIPLVGRGDLDPSNLTVFQQRLITTWAQAELVVFVVPEYNWMTGGELINAYHQLGSRHFHTLFNDRVFAFAGVSNGKGGRLPCIEMSTMLGKIINVLNGDSVISPKIFESQYTQDVLDENGVSKGDASYERAAAGFLSYAQAAAARWQRGK</sequence>
<proteinExistence type="predicted"/>
<organism evidence="2 3">
    <name type="scientific">Ravibacter arvi</name>
    <dbReference type="NCBI Taxonomy" id="2051041"/>
    <lineage>
        <taxon>Bacteria</taxon>
        <taxon>Pseudomonadati</taxon>
        <taxon>Bacteroidota</taxon>
        <taxon>Cytophagia</taxon>
        <taxon>Cytophagales</taxon>
        <taxon>Spirosomataceae</taxon>
        <taxon>Ravibacter</taxon>
    </lineage>
</organism>
<evidence type="ECO:0000313" key="2">
    <source>
        <dbReference type="EMBL" id="GAA4436664.1"/>
    </source>
</evidence>
<dbReference type="Pfam" id="PF03358">
    <property type="entry name" value="FMN_red"/>
    <property type="match status" value="1"/>
</dbReference>
<evidence type="ECO:0000259" key="1">
    <source>
        <dbReference type="Pfam" id="PF03358"/>
    </source>
</evidence>
<reference evidence="3" key="1">
    <citation type="journal article" date="2019" name="Int. J. Syst. Evol. Microbiol.">
        <title>The Global Catalogue of Microorganisms (GCM) 10K type strain sequencing project: providing services to taxonomists for standard genome sequencing and annotation.</title>
        <authorList>
            <consortium name="The Broad Institute Genomics Platform"/>
            <consortium name="The Broad Institute Genome Sequencing Center for Infectious Disease"/>
            <person name="Wu L."/>
            <person name="Ma J."/>
        </authorList>
    </citation>
    <scope>NUCLEOTIDE SEQUENCE [LARGE SCALE GENOMIC DNA]</scope>
    <source>
        <strain evidence="3">JCM 31920</strain>
    </source>
</reference>
<comment type="caution">
    <text evidence="2">The sequence shown here is derived from an EMBL/GenBank/DDBJ whole genome shotgun (WGS) entry which is preliminary data.</text>
</comment>